<dbReference type="Gene3D" id="1.50.10.20">
    <property type="match status" value="1"/>
</dbReference>
<protein>
    <submittedName>
        <fullName evidence="1">Uncharacterized protein</fullName>
    </submittedName>
</protein>
<comment type="caution">
    <text evidence="1">The sequence shown here is derived from an EMBL/GenBank/DDBJ whole genome shotgun (WGS) entry which is preliminary data.</text>
</comment>
<dbReference type="RefSeq" id="WP_169343936.1">
    <property type="nucleotide sequence ID" value="NZ_JABBJJ010000022.1"/>
</dbReference>
<dbReference type="EMBL" id="JABBJJ010000022">
    <property type="protein sequence ID" value="NMO14640.1"/>
    <property type="molecule type" value="Genomic_DNA"/>
</dbReference>
<keyword evidence="2" id="KW-1185">Reference proteome</keyword>
<evidence type="ECO:0000313" key="2">
    <source>
        <dbReference type="Proteomes" id="UP000518300"/>
    </source>
</evidence>
<reference evidence="1 2" key="1">
    <citation type="submission" date="2020-04" db="EMBL/GenBank/DDBJ databases">
        <title>Draft genome of Pyxidicoccus fallax type strain.</title>
        <authorList>
            <person name="Whitworth D.E."/>
        </authorList>
    </citation>
    <scope>NUCLEOTIDE SEQUENCE [LARGE SCALE GENOMIC DNA]</scope>
    <source>
        <strain evidence="1 2">DSM 14698</strain>
    </source>
</reference>
<dbReference type="AlphaFoldDB" id="A0A848L6P8"/>
<sequence>MEKPTPGAIHEALERAVAALEAAATPELLIASAAELRPVASPYAAALVLSSLAADTRRLERAARPFLRYLLETREPSGLWRLWTPSPEQPPGTSASARASLSLALWGVAEADPAATLRALLATAHPDGGLGTWAEPARADAEDLLASVDVLALASAGGHALPALTARVGSWVEMHGLEGRPRQPFTVSPFALAHALTTWLRTDDTLVLRRIVWRDCAQRRRTALKDAYDCALALSTVLTLGPPRGEPSWEERVEEMVARILQAQSDVGLWPALALMTDAHGRVYGSLQVTTAACIEALTRYTQWREGTGLPGKQEPAPLPPRGWRAATARKARSVQDAFRPGTWSDTLAALHALVPPTLLSTEAMERVRDIARWLPSELTHGFGLECRLAEVAPRADVFFWLNSDSYGPYILAGEDPKVSMPEALRHEPLWRSIFDFSRQWTDPGSLLHQGVDSFWLEFDVGDAPAEPPVPVIFFCHEERPIPEDTAGARACRQRHQDIATAALHTLSDGGLSPETLHNVRACIEALPPGSQPFALGVLRSRRLDTVRFCAKDIPAEGMLDYLASVGWSGPRAELQELLGWLAGHVDRFVLDFDVGAHVLPTVGLECSFHGRRQPSAEPRWAVLLEELVRRGLCQHDKRDALLAWPGQSPCVEHLEGAVRESRFDRRLSHLKLSLKPELEAKGYFGAWRYLEMSRPP</sequence>
<organism evidence="1 2">
    <name type="scientific">Pyxidicoccus fallax</name>
    <dbReference type="NCBI Taxonomy" id="394095"/>
    <lineage>
        <taxon>Bacteria</taxon>
        <taxon>Pseudomonadati</taxon>
        <taxon>Myxococcota</taxon>
        <taxon>Myxococcia</taxon>
        <taxon>Myxococcales</taxon>
        <taxon>Cystobacterineae</taxon>
        <taxon>Myxococcaceae</taxon>
        <taxon>Pyxidicoccus</taxon>
    </lineage>
</organism>
<dbReference type="InterPro" id="IPR008930">
    <property type="entry name" value="Terpenoid_cyclase/PrenylTrfase"/>
</dbReference>
<evidence type="ECO:0000313" key="1">
    <source>
        <dbReference type="EMBL" id="NMO14640.1"/>
    </source>
</evidence>
<proteinExistence type="predicted"/>
<dbReference type="Proteomes" id="UP000518300">
    <property type="component" value="Unassembled WGS sequence"/>
</dbReference>
<accession>A0A848L6P8</accession>
<dbReference type="SUPFAM" id="SSF48239">
    <property type="entry name" value="Terpenoid cyclases/Protein prenyltransferases"/>
    <property type="match status" value="1"/>
</dbReference>
<name>A0A848L6P8_9BACT</name>
<gene>
    <name evidence="1" type="ORF">HG543_07180</name>
</gene>